<evidence type="ECO:0000256" key="1">
    <source>
        <dbReference type="SAM" id="Phobius"/>
    </source>
</evidence>
<organism evidence="2 3">
    <name type="scientific">Pedobacter jejuensis</name>
    <dbReference type="NCBI Taxonomy" id="1268550"/>
    <lineage>
        <taxon>Bacteria</taxon>
        <taxon>Pseudomonadati</taxon>
        <taxon>Bacteroidota</taxon>
        <taxon>Sphingobacteriia</taxon>
        <taxon>Sphingobacteriales</taxon>
        <taxon>Sphingobacteriaceae</taxon>
        <taxon>Pedobacter</taxon>
    </lineage>
</organism>
<feature type="transmembrane region" description="Helical" evidence="1">
    <location>
        <begin position="90"/>
        <end position="111"/>
    </location>
</feature>
<name>A0A3N0BWC0_9SPHI</name>
<dbReference type="AlphaFoldDB" id="A0A3N0BWC0"/>
<evidence type="ECO:0000313" key="3">
    <source>
        <dbReference type="Proteomes" id="UP000274046"/>
    </source>
</evidence>
<evidence type="ECO:0000313" key="2">
    <source>
        <dbReference type="EMBL" id="RNL53999.1"/>
    </source>
</evidence>
<dbReference type="OrthoDB" id="1122768at2"/>
<dbReference type="EMBL" id="RBEE01000012">
    <property type="protein sequence ID" value="RNL53999.1"/>
    <property type="molecule type" value="Genomic_DNA"/>
</dbReference>
<dbReference type="RefSeq" id="WP_123205323.1">
    <property type="nucleotide sequence ID" value="NZ_RBEE01000012.1"/>
</dbReference>
<accession>A0A3N0BWC0</accession>
<dbReference type="InterPro" id="IPR025250">
    <property type="entry name" value="DUF4199"/>
</dbReference>
<keyword evidence="1" id="KW-0812">Transmembrane</keyword>
<sequence>MEQEILQEQKKPNALAFQVAITFALYTFALIFVMNLLGMSAQIEETPIWQKSISVILSYGTFILAIYYAQNKHKQDLGGFITYGRAFSTGFKVAAYSGLFIGLLMMLYYGIVDKGALQDILDAQMKAAGDNEQAVKGIEMMSKYMIYMIAFGSAITYTLFGLVISLITAAILKKERSF</sequence>
<gene>
    <name evidence="2" type="ORF">D7004_07830</name>
</gene>
<keyword evidence="1" id="KW-1133">Transmembrane helix</keyword>
<proteinExistence type="predicted"/>
<keyword evidence="1" id="KW-0472">Membrane</keyword>
<protein>
    <submittedName>
        <fullName evidence="2">DUF4199 domain-containing protein</fullName>
    </submittedName>
</protein>
<keyword evidence="3" id="KW-1185">Reference proteome</keyword>
<dbReference type="Pfam" id="PF13858">
    <property type="entry name" value="DUF4199"/>
    <property type="match status" value="1"/>
</dbReference>
<dbReference type="Proteomes" id="UP000274046">
    <property type="component" value="Unassembled WGS sequence"/>
</dbReference>
<feature type="transmembrane region" description="Helical" evidence="1">
    <location>
        <begin position="12"/>
        <end position="36"/>
    </location>
</feature>
<comment type="caution">
    <text evidence="2">The sequence shown here is derived from an EMBL/GenBank/DDBJ whole genome shotgun (WGS) entry which is preliminary data.</text>
</comment>
<reference evidence="2 3" key="1">
    <citation type="submission" date="2018-10" db="EMBL/GenBank/DDBJ databases">
        <title>Genome sequencing of Pedobacter jejuensis TNB23.</title>
        <authorList>
            <person name="Cho Y.-J."/>
            <person name="Cho A."/>
            <person name="Kim O.-S."/>
        </authorList>
    </citation>
    <scope>NUCLEOTIDE SEQUENCE [LARGE SCALE GENOMIC DNA]</scope>
    <source>
        <strain evidence="2 3">TNB23</strain>
    </source>
</reference>
<feature type="transmembrane region" description="Helical" evidence="1">
    <location>
        <begin position="48"/>
        <end position="69"/>
    </location>
</feature>
<feature type="transmembrane region" description="Helical" evidence="1">
    <location>
        <begin position="144"/>
        <end position="172"/>
    </location>
</feature>